<sequence length="156" mass="17542">MSDEVEWLEPEELRSWMTLAALMFKLPGALDYQLQRDSGLTHFEYTVLAGLSESPERSLRMSNLAGFANGSLSRLSHVVKRLERRGFVERRPSEDDRRITVATITDAGFEQLVAAAPGHVATVRKYVIDALSPEQLQQLKVIGDQILEKVDPDKDC</sequence>
<dbReference type="PANTHER" id="PTHR33164">
    <property type="entry name" value="TRANSCRIPTIONAL REGULATOR, MARR FAMILY"/>
    <property type="match status" value="1"/>
</dbReference>
<dbReference type="PANTHER" id="PTHR33164:SF99">
    <property type="entry name" value="MARR FAMILY REGULATORY PROTEIN"/>
    <property type="match status" value="1"/>
</dbReference>
<evidence type="ECO:0000313" key="2">
    <source>
        <dbReference type="EMBL" id="GAA1623994.1"/>
    </source>
</evidence>
<dbReference type="Proteomes" id="UP001501319">
    <property type="component" value="Unassembled WGS sequence"/>
</dbReference>
<organism evidence="2 3">
    <name type="scientific">Kribbella alba</name>
    <dbReference type="NCBI Taxonomy" id="190197"/>
    <lineage>
        <taxon>Bacteria</taxon>
        <taxon>Bacillati</taxon>
        <taxon>Actinomycetota</taxon>
        <taxon>Actinomycetes</taxon>
        <taxon>Propionibacteriales</taxon>
        <taxon>Kribbellaceae</taxon>
        <taxon>Kribbella</taxon>
    </lineage>
</organism>
<evidence type="ECO:0000313" key="3">
    <source>
        <dbReference type="Proteomes" id="UP001501319"/>
    </source>
</evidence>
<protein>
    <submittedName>
        <fullName evidence="2">MarR family winged helix-turn-helix transcriptional regulator</fullName>
    </submittedName>
</protein>
<dbReference type="PROSITE" id="PS50995">
    <property type="entry name" value="HTH_MARR_2"/>
    <property type="match status" value="1"/>
</dbReference>
<name>A0ABP4QVF4_9ACTN</name>
<keyword evidence="3" id="KW-1185">Reference proteome</keyword>
<accession>A0ABP4QVF4</accession>
<dbReference type="RefSeq" id="WP_344109070.1">
    <property type="nucleotide sequence ID" value="NZ_BAAANE010000003.1"/>
</dbReference>
<dbReference type="SMART" id="SM00347">
    <property type="entry name" value="HTH_MARR"/>
    <property type="match status" value="1"/>
</dbReference>
<dbReference type="PRINTS" id="PR00598">
    <property type="entry name" value="HTHMARR"/>
</dbReference>
<comment type="caution">
    <text evidence="2">The sequence shown here is derived from an EMBL/GenBank/DDBJ whole genome shotgun (WGS) entry which is preliminary data.</text>
</comment>
<gene>
    <name evidence="2" type="ORF">GCM10009744_09200</name>
</gene>
<dbReference type="InterPro" id="IPR039422">
    <property type="entry name" value="MarR/SlyA-like"/>
</dbReference>
<dbReference type="Gene3D" id="1.10.10.10">
    <property type="entry name" value="Winged helix-like DNA-binding domain superfamily/Winged helix DNA-binding domain"/>
    <property type="match status" value="1"/>
</dbReference>
<dbReference type="InterPro" id="IPR000835">
    <property type="entry name" value="HTH_MarR-typ"/>
</dbReference>
<feature type="domain" description="HTH marR-type" evidence="1">
    <location>
        <begin position="10"/>
        <end position="148"/>
    </location>
</feature>
<dbReference type="InterPro" id="IPR036390">
    <property type="entry name" value="WH_DNA-bd_sf"/>
</dbReference>
<dbReference type="Pfam" id="PF01047">
    <property type="entry name" value="MarR"/>
    <property type="match status" value="1"/>
</dbReference>
<dbReference type="SUPFAM" id="SSF46785">
    <property type="entry name" value="Winged helix' DNA-binding domain"/>
    <property type="match status" value="1"/>
</dbReference>
<proteinExistence type="predicted"/>
<dbReference type="EMBL" id="BAAANE010000003">
    <property type="protein sequence ID" value="GAA1623994.1"/>
    <property type="molecule type" value="Genomic_DNA"/>
</dbReference>
<reference evidence="3" key="1">
    <citation type="journal article" date="2019" name="Int. J. Syst. Evol. Microbiol.">
        <title>The Global Catalogue of Microorganisms (GCM) 10K type strain sequencing project: providing services to taxonomists for standard genome sequencing and annotation.</title>
        <authorList>
            <consortium name="The Broad Institute Genomics Platform"/>
            <consortium name="The Broad Institute Genome Sequencing Center for Infectious Disease"/>
            <person name="Wu L."/>
            <person name="Ma J."/>
        </authorList>
    </citation>
    <scope>NUCLEOTIDE SEQUENCE [LARGE SCALE GENOMIC DNA]</scope>
    <source>
        <strain evidence="3">JCM 14306</strain>
    </source>
</reference>
<evidence type="ECO:0000259" key="1">
    <source>
        <dbReference type="PROSITE" id="PS50995"/>
    </source>
</evidence>
<dbReference type="InterPro" id="IPR036388">
    <property type="entry name" value="WH-like_DNA-bd_sf"/>
</dbReference>